<keyword evidence="2" id="KW-1185">Reference proteome</keyword>
<dbReference type="EMBL" id="JARPTC010000002">
    <property type="protein sequence ID" value="MDO7785900.1"/>
    <property type="molecule type" value="Genomic_DNA"/>
</dbReference>
<dbReference type="AlphaFoldDB" id="A0AAW7Z8I1"/>
<protein>
    <recommendedName>
        <fullName evidence="3">PhnB-like domain-containing protein</fullName>
    </recommendedName>
</protein>
<sequence>MFYINFNGNCREAVAFYAEVFAAEKPQIMTLGDTPACPEFSIPEEAKNLVMHTRLNIMEAMSCFLYFSGYAFCCGKQHKHFHNQ</sequence>
<reference evidence="1" key="2">
    <citation type="submission" date="2023-03" db="EMBL/GenBank/DDBJ databases">
        <authorList>
            <person name="Zhang Z."/>
        </authorList>
    </citation>
    <scope>NUCLEOTIDE SEQUENCE</scope>
    <source>
        <strain evidence="1">DSA</strain>
    </source>
</reference>
<comment type="caution">
    <text evidence="1">The sequence shown here is derived from an EMBL/GenBank/DDBJ whole genome shotgun (WGS) entry which is preliminary data.</text>
</comment>
<accession>A0AAW7Z8I1</accession>
<dbReference type="InterPro" id="IPR029068">
    <property type="entry name" value="Glyas_Bleomycin-R_OHBP_Dase"/>
</dbReference>
<dbReference type="Gene3D" id="3.10.180.10">
    <property type="entry name" value="2,3-Dihydroxybiphenyl 1,2-Dioxygenase, domain 1"/>
    <property type="match status" value="1"/>
</dbReference>
<evidence type="ECO:0008006" key="3">
    <source>
        <dbReference type="Google" id="ProtNLM"/>
    </source>
</evidence>
<evidence type="ECO:0000313" key="1">
    <source>
        <dbReference type="EMBL" id="MDO7785900.1"/>
    </source>
</evidence>
<gene>
    <name evidence="1" type="ORF">P6N53_01490</name>
</gene>
<name>A0AAW7Z8I1_9FIRM</name>
<dbReference type="SUPFAM" id="SSF54593">
    <property type="entry name" value="Glyoxalase/Bleomycin resistance protein/Dihydroxybiphenyl dioxygenase"/>
    <property type="match status" value="1"/>
</dbReference>
<evidence type="ECO:0000313" key="2">
    <source>
        <dbReference type="Proteomes" id="UP001172911"/>
    </source>
</evidence>
<reference evidence="1" key="1">
    <citation type="journal article" date="2023" name="J. Hazard. Mater.">
        <title>Anaerobic biodegradation of pyrene and benzo[a]pyrene by a new sulfate-reducing Desulforamulus aquiferis strain DSA.</title>
        <authorList>
            <person name="Zhang Z."/>
            <person name="Sun J."/>
            <person name="Gong X."/>
            <person name="Wang C."/>
            <person name="Wang H."/>
        </authorList>
    </citation>
    <scope>NUCLEOTIDE SEQUENCE</scope>
    <source>
        <strain evidence="1">DSA</strain>
    </source>
</reference>
<dbReference type="Proteomes" id="UP001172911">
    <property type="component" value="Unassembled WGS sequence"/>
</dbReference>
<organism evidence="1 2">
    <name type="scientific">Desulforamulus aquiferis</name>
    <dbReference type="NCBI Taxonomy" id="1397668"/>
    <lineage>
        <taxon>Bacteria</taxon>
        <taxon>Bacillati</taxon>
        <taxon>Bacillota</taxon>
        <taxon>Clostridia</taxon>
        <taxon>Eubacteriales</taxon>
        <taxon>Peptococcaceae</taxon>
        <taxon>Desulforamulus</taxon>
    </lineage>
</organism>
<proteinExistence type="predicted"/>